<feature type="signal peptide" evidence="1">
    <location>
        <begin position="1"/>
        <end position="17"/>
    </location>
</feature>
<keyword evidence="3" id="KW-1185">Reference proteome</keyword>
<dbReference type="PANTHER" id="PTHR40640">
    <property type="entry name" value="ANCHORED GLYCOPROTEIN, PUTATIVE (AFU_ORTHOLOGUE AFUA_8G04860)-RELATED"/>
    <property type="match status" value="1"/>
</dbReference>
<evidence type="ECO:0008006" key="4">
    <source>
        <dbReference type="Google" id="ProtNLM"/>
    </source>
</evidence>
<sequence>MRQSFAILSFLASAAFAQESTVEFFFPGGYEGTDPVASVVTVNPSTTVLNLACPTGTDSNDCGFGSGFEYKIVSTTIYEASMSEEGFIMTFSCDHNIKADQMTCGVSIGGDNANDPGTTSAVLSGTDIAFLTATVTAGQELLGAAATGASTGAAPTVTTGASTRAVRTFAPSLTTAASTGLETTGTVSVTGLASGASGAEPPAATTNAAYRYGVEGSALLALAGAAAVNMW</sequence>
<evidence type="ECO:0000313" key="3">
    <source>
        <dbReference type="Proteomes" id="UP000799757"/>
    </source>
</evidence>
<feature type="chain" id="PRO_5025670720" description="GPI anchored protein" evidence="1">
    <location>
        <begin position="18"/>
        <end position="231"/>
    </location>
</feature>
<evidence type="ECO:0000313" key="2">
    <source>
        <dbReference type="EMBL" id="KAF2797470.1"/>
    </source>
</evidence>
<dbReference type="OrthoDB" id="4991875at2759"/>
<name>A0A6A6XLR8_9PLEO</name>
<protein>
    <recommendedName>
        <fullName evidence="4">GPI anchored protein</fullName>
    </recommendedName>
</protein>
<organism evidence="2 3">
    <name type="scientific">Melanomma pulvis-pyrius CBS 109.77</name>
    <dbReference type="NCBI Taxonomy" id="1314802"/>
    <lineage>
        <taxon>Eukaryota</taxon>
        <taxon>Fungi</taxon>
        <taxon>Dikarya</taxon>
        <taxon>Ascomycota</taxon>
        <taxon>Pezizomycotina</taxon>
        <taxon>Dothideomycetes</taxon>
        <taxon>Pleosporomycetidae</taxon>
        <taxon>Pleosporales</taxon>
        <taxon>Melanommataceae</taxon>
        <taxon>Melanomma</taxon>
    </lineage>
</organism>
<reference evidence="2" key="1">
    <citation type="journal article" date="2020" name="Stud. Mycol.">
        <title>101 Dothideomycetes genomes: a test case for predicting lifestyles and emergence of pathogens.</title>
        <authorList>
            <person name="Haridas S."/>
            <person name="Albert R."/>
            <person name="Binder M."/>
            <person name="Bloem J."/>
            <person name="Labutti K."/>
            <person name="Salamov A."/>
            <person name="Andreopoulos B."/>
            <person name="Baker S."/>
            <person name="Barry K."/>
            <person name="Bills G."/>
            <person name="Bluhm B."/>
            <person name="Cannon C."/>
            <person name="Castanera R."/>
            <person name="Culley D."/>
            <person name="Daum C."/>
            <person name="Ezra D."/>
            <person name="Gonzalez J."/>
            <person name="Henrissat B."/>
            <person name="Kuo A."/>
            <person name="Liang C."/>
            <person name="Lipzen A."/>
            <person name="Lutzoni F."/>
            <person name="Magnuson J."/>
            <person name="Mondo S."/>
            <person name="Nolan M."/>
            <person name="Ohm R."/>
            <person name="Pangilinan J."/>
            <person name="Park H.-J."/>
            <person name="Ramirez L."/>
            <person name="Alfaro M."/>
            <person name="Sun H."/>
            <person name="Tritt A."/>
            <person name="Yoshinaga Y."/>
            <person name="Zwiers L.-H."/>
            <person name="Turgeon B."/>
            <person name="Goodwin S."/>
            <person name="Spatafora J."/>
            <person name="Crous P."/>
            <person name="Grigoriev I."/>
        </authorList>
    </citation>
    <scope>NUCLEOTIDE SEQUENCE</scope>
    <source>
        <strain evidence="2">CBS 109.77</strain>
    </source>
</reference>
<dbReference type="AlphaFoldDB" id="A0A6A6XLR8"/>
<evidence type="ECO:0000256" key="1">
    <source>
        <dbReference type="SAM" id="SignalP"/>
    </source>
</evidence>
<dbReference type="Proteomes" id="UP000799757">
    <property type="component" value="Unassembled WGS sequence"/>
</dbReference>
<accession>A0A6A6XLR8</accession>
<dbReference type="PANTHER" id="PTHR40640:SF1">
    <property type="entry name" value="ANCHORED GLYCOPROTEIN, PUTATIVE (AFU_ORTHOLOGUE AFUA_8G04860)-RELATED"/>
    <property type="match status" value="1"/>
</dbReference>
<proteinExistence type="predicted"/>
<dbReference type="EMBL" id="MU001805">
    <property type="protein sequence ID" value="KAF2797470.1"/>
    <property type="molecule type" value="Genomic_DNA"/>
</dbReference>
<gene>
    <name evidence="2" type="ORF">K505DRAFT_269385</name>
</gene>
<keyword evidence="1" id="KW-0732">Signal</keyword>